<sequence length="435" mass="49147">MHILFTNNTLDSFAGSELYIYDLARELKARNHQITCFTLNAGKVADKLKEFGIETTNDLSTVKDIDVIHAHHRHEFKIAAAYFPFTPLVYVSHGPLHPQERPTGGKNLITRYVAVSEAVGKLLIETEGISPDLIDIVPNFADIPRFTAKNRIAEKPQRVLINSSYYEINDIIREACTLAGIQEIEKIGAPSKLVWDVENYIERADLVITVGKGAIEAMAMGRAVIVYRPVGADGMVTTENFEKLCANNFSSLAFSFHYDAAQLAAEINKYNREDAEAVMYRVRQEMDVSCAADKLLNVYKRAIADFQSRWTAAAYLEKTQAMLKDLGDYLIFLKDQDTNSAGLLVKKNRLFEKVLDAPNLSKELQSYIETIFYEFTTLETTYNHAAQDFKTLEAHNRELKALLDKISAGRVMRLMGFVSNARKKFKLLFIKKASF</sequence>
<dbReference type="EMBL" id="CP128399">
    <property type="protein sequence ID" value="WJW66649.1"/>
    <property type="molecule type" value="Genomic_DNA"/>
</dbReference>
<reference evidence="3" key="2">
    <citation type="journal article" date="2024" name="Nature">
        <title>Anoxygenic phototroph of the Chloroflexota uses a type I reaction centre.</title>
        <authorList>
            <person name="Tsuji J.M."/>
            <person name="Shaw N.A."/>
            <person name="Nagashima S."/>
            <person name="Venkiteswaran J.J."/>
            <person name="Schiff S.L."/>
            <person name="Watanabe T."/>
            <person name="Fukui M."/>
            <person name="Hanada S."/>
            <person name="Tank M."/>
            <person name="Neufeld J.D."/>
        </authorList>
    </citation>
    <scope>NUCLEOTIDE SEQUENCE</scope>
    <source>
        <strain evidence="3">L227-S17</strain>
    </source>
</reference>
<protein>
    <submittedName>
        <fullName evidence="2">Glycosyltransferase</fullName>
        <ecNumber evidence="3">2.4.-.-</ecNumber>
    </submittedName>
</protein>
<dbReference type="Proteomes" id="UP000521676">
    <property type="component" value="Unassembled WGS sequence"/>
</dbReference>
<dbReference type="SUPFAM" id="SSF53756">
    <property type="entry name" value="UDP-Glycosyltransferase/glycogen phosphorylase"/>
    <property type="match status" value="1"/>
</dbReference>
<proteinExistence type="predicted"/>
<dbReference type="EC" id="2.4.-.-" evidence="3"/>
<dbReference type="InterPro" id="IPR028098">
    <property type="entry name" value="Glyco_trans_4-like_N"/>
</dbReference>
<keyword evidence="3" id="KW-0808">Transferase</keyword>
<dbReference type="AlphaFoldDB" id="A0A8T7M2P3"/>
<dbReference type="Proteomes" id="UP001431572">
    <property type="component" value="Chromosome 1"/>
</dbReference>
<organism evidence="2 4">
    <name type="scientific">Candidatus Chlorohelix allophototropha</name>
    <dbReference type="NCBI Taxonomy" id="3003348"/>
    <lineage>
        <taxon>Bacteria</taxon>
        <taxon>Bacillati</taxon>
        <taxon>Chloroflexota</taxon>
        <taxon>Chloroflexia</taxon>
        <taxon>Candidatus Chloroheliales</taxon>
        <taxon>Candidatus Chloroheliaceae</taxon>
        <taxon>Candidatus Chlorohelix</taxon>
    </lineage>
</organism>
<dbReference type="Gene3D" id="3.40.50.2000">
    <property type="entry name" value="Glycogen Phosphorylase B"/>
    <property type="match status" value="1"/>
</dbReference>
<gene>
    <name evidence="2" type="ORF">HXX08_02700</name>
    <name evidence="3" type="ORF">OZ401_002460</name>
</gene>
<evidence type="ECO:0000259" key="1">
    <source>
        <dbReference type="Pfam" id="PF13439"/>
    </source>
</evidence>
<keyword evidence="5" id="KW-1185">Reference proteome</keyword>
<dbReference type="EMBL" id="JACATZ010000001">
    <property type="protein sequence ID" value="NWJ44765.1"/>
    <property type="molecule type" value="Genomic_DNA"/>
</dbReference>
<dbReference type="Pfam" id="PF13439">
    <property type="entry name" value="Glyco_transf_4"/>
    <property type="match status" value="1"/>
</dbReference>
<keyword evidence="3" id="KW-0328">Glycosyltransferase</keyword>
<evidence type="ECO:0000313" key="3">
    <source>
        <dbReference type="EMBL" id="WJW66649.1"/>
    </source>
</evidence>
<reference evidence="2 4" key="1">
    <citation type="submission" date="2020-06" db="EMBL/GenBank/DDBJ databases">
        <title>Anoxygenic phototrophic Chloroflexota member uses a Type I reaction center.</title>
        <authorList>
            <person name="Tsuji J.M."/>
            <person name="Shaw N.A."/>
            <person name="Nagashima S."/>
            <person name="Venkiteswaran J."/>
            <person name="Schiff S.L."/>
            <person name="Hanada S."/>
            <person name="Tank M."/>
            <person name="Neufeld J.D."/>
        </authorList>
    </citation>
    <scope>NUCLEOTIDE SEQUENCE [LARGE SCALE GENOMIC DNA]</scope>
    <source>
        <strain evidence="2">L227-S17</strain>
    </source>
</reference>
<dbReference type="GO" id="GO:0016757">
    <property type="term" value="F:glycosyltransferase activity"/>
    <property type="evidence" value="ECO:0007669"/>
    <property type="project" value="UniProtKB-KW"/>
</dbReference>
<evidence type="ECO:0000313" key="5">
    <source>
        <dbReference type="Proteomes" id="UP001431572"/>
    </source>
</evidence>
<dbReference type="RefSeq" id="WP_341468542.1">
    <property type="nucleotide sequence ID" value="NZ_CP128399.1"/>
</dbReference>
<evidence type="ECO:0000313" key="4">
    <source>
        <dbReference type="Proteomes" id="UP000521676"/>
    </source>
</evidence>
<feature type="domain" description="Glycosyltransferase subfamily 4-like N-terminal" evidence="1">
    <location>
        <begin position="15"/>
        <end position="143"/>
    </location>
</feature>
<name>A0A8T7M2P3_9CHLR</name>
<accession>A0A8T7M2P3</accession>
<evidence type="ECO:0000313" key="2">
    <source>
        <dbReference type="EMBL" id="NWJ44765.1"/>
    </source>
</evidence>